<dbReference type="Proteomes" id="UP000605992">
    <property type="component" value="Unassembled WGS sequence"/>
</dbReference>
<dbReference type="Pfam" id="PF03130">
    <property type="entry name" value="HEAT_PBS"/>
    <property type="match status" value="1"/>
</dbReference>
<accession>A0A8J3UV92</accession>
<reference evidence="1" key="1">
    <citation type="submission" date="2021-01" db="EMBL/GenBank/DDBJ databases">
        <title>Whole genome shotgun sequence of Planotetraspora thailandica NBRC 104271.</title>
        <authorList>
            <person name="Komaki H."/>
            <person name="Tamura T."/>
        </authorList>
    </citation>
    <scope>NUCLEOTIDE SEQUENCE</scope>
    <source>
        <strain evidence="1">NBRC 104271</strain>
    </source>
</reference>
<evidence type="ECO:0008006" key="3">
    <source>
        <dbReference type="Google" id="ProtNLM"/>
    </source>
</evidence>
<proteinExistence type="predicted"/>
<dbReference type="SUPFAM" id="SSF48371">
    <property type="entry name" value="ARM repeat"/>
    <property type="match status" value="1"/>
</dbReference>
<dbReference type="InterPro" id="IPR011989">
    <property type="entry name" value="ARM-like"/>
</dbReference>
<name>A0A8J3UV92_9ACTN</name>
<gene>
    <name evidence="1" type="ORF">Pth03_02970</name>
</gene>
<organism evidence="1 2">
    <name type="scientific">Planotetraspora thailandica</name>
    <dbReference type="NCBI Taxonomy" id="487172"/>
    <lineage>
        <taxon>Bacteria</taxon>
        <taxon>Bacillati</taxon>
        <taxon>Actinomycetota</taxon>
        <taxon>Actinomycetes</taxon>
        <taxon>Streptosporangiales</taxon>
        <taxon>Streptosporangiaceae</taxon>
        <taxon>Planotetraspora</taxon>
    </lineage>
</organism>
<dbReference type="Gene3D" id="1.25.10.10">
    <property type="entry name" value="Leucine-rich Repeat Variant"/>
    <property type="match status" value="3"/>
</dbReference>
<evidence type="ECO:0000313" key="2">
    <source>
        <dbReference type="Proteomes" id="UP000605992"/>
    </source>
</evidence>
<dbReference type="InterPro" id="IPR004155">
    <property type="entry name" value="PBS_lyase_HEAT"/>
</dbReference>
<dbReference type="AlphaFoldDB" id="A0A8J3UV92"/>
<sequence>MFDGLDRVPWPDLHYAYSGRVDVPALFRALMSQDDALGAADELLNELYHQGGFVGSAAVAAMPFLVEAAESAQVACRAEVLEIVGRLARTARKVAPRWIAEAWTQTVARLLVLLDDDDRHVRRVASSVLEEAVDQADEVVDALRARWDAQDDLTRLDQILVIGSLARSLTAATLPETLIWLRDLTRRRDEQVVFAATLALAKALPGRPAELGPIVTGLSGDVTAWAGSEHAVGTPAGMVQWAATRLGDDFDAREEICVAMLAHPDPGRRRGAVKAAADLLSVSRRPRRLLPALREHSADSDLETRTHVLHLLAAHARPGGGDADLFAEHLHDQDVADVAVWGLAWSGDERCLPELTERIGAGRPGYSLSSAHTGKSVYMYSPPSLQQVLAPCASWAPALLPAVLQRLHPNTDADLGRTLLQTLKAWGPSAAPAVPRIIELLYGPLRHWAADTLGAIGPDAASAGPALRALLDDPQAGLDHAYARRSAAVAVPWAYWRVTGDPEPALHTLGSQLGGEWHTATHRLADLGGHAVGHVPTLRLLARSHETWTAVEAAHALIRITGDVDEGVRVLMRPVRDLLDGTAMPVVRACVRYLAELDDLPAGHLAAIEAVLAVDHRLSWDGGWAAIHDDQELRAVLQTIADKSSRRG</sequence>
<dbReference type="RefSeq" id="WP_203942234.1">
    <property type="nucleotide sequence ID" value="NZ_BOOR01000004.1"/>
</dbReference>
<dbReference type="InterPro" id="IPR016024">
    <property type="entry name" value="ARM-type_fold"/>
</dbReference>
<keyword evidence="2" id="KW-1185">Reference proteome</keyword>
<protein>
    <recommendedName>
        <fullName evidence="3">PBS lyase</fullName>
    </recommendedName>
</protein>
<evidence type="ECO:0000313" key="1">
    <source>
        <dbReference type="EMBL" id="GII51908.1"/>
    </source>
</evidence>
<dbReference type="EMBL" id="BOOR01000004">
    <property type="protein sequence ID" value="GII51908.1"/>
    <property type="molecule type" value="Genomic_DNA"/>
</dbReference>
<comment type="caution">
    <text evidence="1">The sequence shown here is derived from an EMBL/GenBank/DDBJ whole genome shotgun (WGS) entry which is preliminary data.</text>
</comment>